<dbReference type="InterPro" id="IPR036875">
    <property type="entry name" value="Znf_CCHC_sf"/>
</dbReference>
<dbReference type="PROSITE" id="PS50158">
    <property type="entry name" value="ZF_CCHC"/>
    <property type="match status" value="1"/>
</dbReference>
<sequence>MQNLKDLEYSKLKAKLELHFGEALTSQAHSLQNYYTQFTNRRQKFGENIAAFGSDIGRLARLAYPECPDLMRDKIACAQFVSSLSDGFVKRALQMEGVTSLRIAIERTKAVQLIQGTCFENKRENNFYLENKKRKFFNGKKSKQLEINKGKKDDKERSNNINKNGNFFKNKNGKVRNKKECWECGKEGHFRFECTGRTEAENMN</sequence>
<feature type="region of interest" description="Disordered" evidence="2">
    <location>
        <begin position="147"/>
        <end position="171"/>
    </location>
</feature>
<dbReference type="GO" id="GO:0008270">
    <property type="term" value="F:zinc ion binding"/>
    <property type="evidence" value="ECO:0007669"/>
    <property type="project" value="UniProtKB-KW"/>
</dbReference>
<dbReference type="Proteomes" id="UP000078492">
    <property type="component" value="Unassembled WGS sequence"/>
</dbReference>
<dbReference type="PANTHER" id="PTHR19963">
    <property type="entry name" value="CCHC-TYPE DOMAIN-CONTAINING PROTEIN"/>
    <property type="match status" value="1"/>
</dbReference>
<accession>A0A151J0Q8</accession>
<evidence type="ECO:0000256" key="2">
    <source>
        <dbReference type="SAM" id="MobiDB-lite"/>
    </source>
</evidence>
<protein>
    <recommendedName>
        <fullName evidence="3">CCHC-type domain-containing protein</fullName>
    </recommendedName>
</protein>
<feature type="compositionally biased region" description="Basic and acidic residues" evidence="2">
    <location>
        <begin position="147"/>
        <end position="158"/>
    </location>
</feature>
<dbReference type="EMBL" id="KQ980600">
    <property type="protein sequence ID" value="KYN15196.1"/>
    <property type="molecule type" value="Genomic_DNA"/>
</dbReference>
<keyword evidence="5" id="KW-1185">Reference proteome</keyword>
<dbReference type="InterPro" id="IPR001878">
    <property type="entry name" value="Znf_CCHC"/>
</dbReference>
<dbReference type="Pfam" id="PF00098">
    <property type="entry name" value="zf-CCHC"/>
    <property type="match status" value="1"/>
</dbReference>
<proteinExistence type="predicted"/>
<feature type="compositionally biased region" description="Low complexity" evidence="2">
    <location>
        <begin position="159"/>
        <end position="170"/>
    </location>
</feature>
<name>A0A151J0Q8_9HYME</name>
<keyword evidence="1" id="KW-0862">Zinc</keyword>
<keyword evidence="1" id="KW-0863">Zinc-finger</keyword>
<evidence type="ECO:0000313" key="5">
    <source>
        <dbReference type="Proteomes" id="UP000078492"/>
    </source>
</evidence>
<dbReference type="PANTHER" id="PTHR19963:SF30">
    <property type="entry name" value="ENDONUCLEASE_EXONUCLEASE_PHOSPHATASE DOMAIN-CONTAINING PROTEIN"/>
    <property type="match status" value="1"/>
</dbReference>
<dbReference type="STRING" id="471704.A0A151J0Q8"/>
<reference evidence="4 5" key="1">
    <citation type="submission" date="2015-09" db="EMBL/GenBank/DDBJ databases">
        <title>Trachymyrmex cornetzi WGS genome.</title>
        <authorList>
            <person name="Nygaard S."/>
            <person name="Hu H."/>
            <person name="Boomsma J."/>
            <person name="Zhang G."/>
        </authorList>
    </citation>
    <scope>NUCLEOTIDE SEQUENCE [LARGE SCALE GENOMIC DNA]</scope>
    <source>
        <strain evidence="4">Tcor2-1</strain>
        <tissue evidence="4">Whole body</tissue>
    </source>
</reference>
<gene>
    <name evidence="4" type="ORF">ALC57_12586</name>
</gene>
<dbReference type="GO" id="GO:0003676">
    <property type="term" value="F:nucleic acid binding"/>
    <property type="evidence" value="ECO:0007669"/>
    <property type="project" value="InterPro"/>
</dbReference>
<keyword evidence="1" id="KW-0479">Metal-binding</keyword>
<organism evidence="4 5">
    <name type="scientific">Trachymyrmex cornetzi</name>
    <dbReference type="NCBI Taxonomy" id="471704"/>
    <lineage>
        <taxon>Eukaryota</taxon>
        <taxon>Metazoa</taxon>
        <taxon>Ecdysozoa</taxon>
        <taxon>Arthropoda</taxon>
        <taxon>Hexapoda</taxon>
        <taxon>Insecta</taxon>
        <taxon>Pterygota</taxon>
        <taxon>Neoptera</taxon>
        <taxon>Endopterygota</taxon>
        <taxon>Hymenoptera</taxon>
        <taxon>Apocrita</taxon>
        <taxon>Aculeata</taxon>
        <taxon>Formicoidea</taxon>
        <taxon>Formicidae</taxon>
        <taxon>Myrmicinae</taxon>
        <taxon>Trachymyrmex</taxon>
    </lineage>
</organism>
<feature type="domain" description="CCHC-type" evidence="3">
    <location>
        <begin position="181"/>
        <end position="194"/>
    </location>
</feature>
<evidence type="ECO:0000256" key="1">
    <source>
        <dbReference type="PROSITE-ProRule" id="PRU00047"/>
    </source>
</evidence>
<evidence type="ECO:0000259" key="3">
    <source>
        <dbReference type="PROSITE" id="PS50158"/>
    </source>
</evidence>
<dbReference type="AlphaFoldDB" id="A0A151J0Q8"/>
<evidence type="ECO:0000313" key="4">
    <source>
        <dbReference type="EMBL" id="KYN15196.1"/>
    </source>
</evidence>
<dbReference type="SUPFAM" id="SSF57756">
    <property type="entry name" value="Retrovirus zinc finger-like domains"/>
    <property type="match status" value="1"/>
</dbReference>